<dbReference type="AlphaFoldDB" id="A0AAE3TDX6"/>
<evidence type="ECO:0000256" key="1">
    <source>
        <dbReference type="SAM" id="SignalP"/>
    </source>
</evidence>
<proteinExistence type="predicted"/>
<dbReference type="RefSeq" id="WP_321536732.1">
    <property type="nucleotide sequence ID" value="NZ_JARGDL010000022.1"/>
</dbReference>
<keyword evidence="3" id="KW-1185">Reference proteome</keyword>
<keyword evidence="1" id="KW-0732">Signal</keyword>
<evidence type="ECO:0000313" key="2">
    <source>
        <dbReference type="EMBL" id="MDF1612961.1"/>
    </source>
</evidence>
<dbReference type="SUPFAM" id="SSF56925">
    <property type="entry name" value="OMPA-like"/>
    <property type="match status" value="1"/>
</dbReference>
<accession>A0AAE3TDX6</accession>
<feature type="chain" id="PRO_5041949426" description="Outer membrane protein beta-barrel domain-containing protein" evidence="1">
    <location>
        <begin position="19"/>
        <end position="177"/>
    </location>
</feature>
<name>A0AAE3TDX6_9BACT</name>
<feature type="signal peptide" evidence="1">
    <location>
        <begin position="1"/>
        <end position="18"/>
    </location>
</feature>
<gene>
    <name evidence="2" type="ORF">P0M35_12420</name>
</gene>
<dbReference type="Proteomes" id="UP001221302">
    <property type="component" value="Unassembled WGS sequence"/>
</dbReference>
<evidence type="ECO:0008006" key="4">
    <source>
        <dbReference type="Google" id="ProtNLM"/>
    </source>
</evidence>
<organism evidence="2 3">
    <name type="scientific">Stygiobacter electus</name>
    <dbReference type="NCBI Taxonomy" id="3032292"/>
    <lineage>
        <taxon>Bacteria</taxon>
        <taxon>Pseudomonadati</taxon>
        <taxon>Ignavibacteriota</taxon>
        <taxon>Ignavibacteria</taxon>
        <taxon>Ignavibacteriales</taxon>
        <taxon>Melioribacteraceae</taxon>
        <taxon>Stygiobacter</taxon>
    </lineage>
</organism>
<reference evidence="2" key="1">
    <citation type="submission" date="2023-03" db="EMBL/GenBank/DDBJ databases">
        <title>Stygiobacter electus gen. nov., sp. nov., facultatively anaerobic thermotolerant bacterium of the class Ignavibacteria from a well of Yessentuki mineral water deposit.</title>
        <authorList>
            <person name="Podosokorskaya O.A."/>
            <person name="Elcheninov A.G."/>
            <person name="Petrova N.F."/>
            <person name="Zavarzina D.G."/>
            <person name="Kublanov I.V."/>
            <person name="Merkel A.Y."/>
        </authorList>
    </citation>
    <scope>NUCLEOTIDE SEQUENCE</scope>
    <source>
        <strain evidence="2">09-Me</strain>
    </source>
</reference>
<evidence type="ECO:0000313" key="3">
    <source>
        <dbReference type="Proteomes" id="UP001221302"/>
    </source>
</evidence>
<comment type="caution">
    <text evidence="2">The sequence shown here is derived from an EMBL/GenBank/DDBJ whole genome shotgun (WGS) entry which is preliminary data.</text>
</comment>
<dbReference type="InterPro" id="IPR011250">
    <property type="entry name" value="OMP/PagP_B-barrel"/>
</dbReference>
<protein>
    <recommendedName>
        <fullName evidence="4">Outer membrane protein beta-barrel domain-containing protein</fullName>
    </recommendedName>
</protein>
<sequence>MKKSILFLLLIFSISVFAQSFSFGPQIGFLKTTDADNSKLSPSLAARLSLLNLTVESSIGYKEEEFEDGAIKTKSYPVNLTGMIGILPIINLEAGIGWHNTTIEYFKSLSSLSSITKSKPAYHLGVGAELPLGNLIFTGDIRYVFIDLDLNHDLTLFNIPNIKSNYYVLLVGLMFKL</sequence>
<dbReference type="EMBL" id="JARGDL010000022">
    <property type="protein sequence ID" value="MDF1612961.1"/>
    <property type="molecule type" value="Genomic_DNA"/>
</dbReference>